<sequence length="233" mass="26980">MGPDEVLRQERKFDLNLTEAAGCEQALRHYMRPDPHNGSQGYLVRSLYFDTYLNRDFWDKSGGYPQRKKLRLRSYSPRDGFALLEMKQKDGAQQRKRSLRVSREEAEQLIQGRYSLLLDLDDPFAAECHSLLETLFYRPKVLIEYRRTAYLLPTNSIRITFDREIRAQTGHLDLFADPFLGAPVFPGFHTILEVKYNHFLPSYIRDALRSVDASECSASKYGMSRAGSAFHSV</sequence>
<dbReference type="Gene3D" id="3.20.100.30">
    <property type="entry name" value="VTC, catalytic tunnel domain"/>
    <property type="match status" value="1"/>
</dbReference>
<keyword evidence="3" id="KW-1185">Reference proteome</keyword>
<organism evidence="2 3">
    <name type="scientific">Neglectibacter timonensis</name>
    <dbReference type="NCBI Taxonomy" id="1776382"/>
    <lineage>
        <taxon>Bacteria</taxon>
        <taxon>Bacillati</taxon>
        <taxon>Bacillota</taxon>
        <taxon>Clostridia</taxon>
        <taxon>Eubacteriales</taxon>
        <taxon>Oscillospiraceae</taxon>
        <taxon>Neglectibacter</taxon>
    </lineage>
</organism>
<dbReference type="GeneID" id="90531240"/>
<dbReference type="InterPro" id="IPR018966">
    <property type="entry name" value="VTC_domain"/>
</dbReference>
<gene>
    <name evidence="2" type="ORF">NE695_15450</name>
</gene>
<evidence type="ECO:0000313" key="3">
    <source>
        <dbReference type="Proteomes" id="UP001524473"/>
    </source>
</evidence>
<proteinExistence type="predicted"/>
<comment type="caution">
    <text evidence="2">The sequence shown here is derived from an EMBL/GenBank/DDBJ whole genome shotgun (WGS) entry which is preliminary data.</text>
</comment>
<evidence type="ECO:0000259" key="1">
    <source>
        <dbReference type="Pfam" id="PF09359"/>
    </source>
</evidence>
<dbReference type="Pfam" id="PF09359">
    <property type="entry name" value="VTC"/>
    <property type="match status" value="1"/>
</dbReference>
<dbReference type="EMBL" id="JANFZH010000044">
    <property type="protein sequence ID" value="MCQ4841309.1"/>
    <property type="molecule type" value="Genomic_DNA"/>
</dbReference>
<feature type="domain" description="VTC" evidence="1">
    <location>
        <begin position="8"/>
        <end position="225"/>
    </location>
</feature>
<dbReference type="InterPro" id="IPR042267">
    <property type="entry name" value="VTC_sf"/>
</dbReference>
<evidence type="ECO:0000313" key="2">
    <source>
        <dbReference type="EMBL" id="MCQ4841309.1"/>
    </source>
</evidence>
<name>A0ABT1S306_9FIRM</name>
<dbReference type="Proteomes" id="UP001524473">
    <property type="component" value="Unassembled WGS sequence"/>
</dbReference>
<dbReference type="RefSeq" id="WP_207644491.1">
    <property type="nucleotide sequence ID" value="NZ_CABKVV010000010.1"/>
</dbReference>
<dbReference type="CDD" id="cd07750">
    <property type="entry name" value="PolyPPase_VTC_like"/>
    <property type="match status" value="1"/>
</dbReference>
<protein>
    <submittedName>
        <fullName evidence="2">Polyphosphate polymerase domain-containing protein</fullName>
    </submittedName>
</protein>
<accession>A0ABT1S306</accession>
<reference evidence="2 3" key="1">
    <citation type="submission" date="2022-06" db="EMBL/GenBank/DDBJ databases">
        <title>Isolation of gut microbiota from human fecal samples.</title>
        <authorList>
            <person name="Pamer E.G."/>
            <person name="Barat B."/>
            <person name="Waligurski E."/>
            <person name="Medina S."/>
            <person name="Paddock L."/>
            <person name="Mostad J."/>
        </authorList>
    </citation>
    <scope>NUCLEOTIDE SEQUENCE [LARGE SCALE GENOMIC DNA]</scope>
    <source>
        <strain evidence="2 3">DFI.9.73</strain>
    </source>
</reference>